<evidence type="ECO:0000259" key="4">
    <source>
        <dbReference type="SMART" id="SM00939"/>
    </source>
</evidence>
<evidence type="ECO:0000256" key="3">
    <source>
        <dbReference type="SAM" id="SignalP"/>
    </source>
</evidence>
<dbReference type="Pfam" id="PF02129">
    <property type="entry name" value="Peptidase_S15"/>
    <property type="match status" value="1"/>
</dbReference>
<proteinExistence type="predicted"/>
<evidence type="ECO:0000256" key="1">
    <source>
        <dbReference type="ARBA" id="ARBA00022801"/>
    </source>
</evidence>
<evidence type="ECO:0000313" key="5">
    <source>
        <dbReference type="EMBL" id="NGP88136.1"/>
    </source>
</evidence>
<dbReference type="PANTHER" id="PTHR43056:SF10">
    <property type="entry name" value="COCE_NOND FAMILY, PUTATIVE (AFU_ORTHOLOGUE AFUA_7G00600)-RELATED"/>
    <property type="match status" value="1"/>
</dbReference>
<dbReference type="AlphaFoldDB" id="A0A6M1SXI7"/>
<dbReference type="InterPro" id="IPR029058">
    <property type="entry name" value="AB_hydrolase_fold"/>
</dbReference>
<dbReference type="InterPro" id="IPR008979">
    <property type="entry name" value="Galactose-bd-like_sf"/>
</dbReference>
<feature type="compositionally biased region" description="Polar residues" evidence="2">
    <location>
        <begin position="407"/>
        <end position="427"/>
    </location>
</feature>
<dbReference type="InterPro" id="IPR005674">
    <property type="entry name" value="CocE/Ser_esterase"/>
</dbReference>
<reference evidence="5 6" key="1">
    <citation type="submission" date="2020-02" db="EMBL/GenBank/DDBJ databases">
        <title>Aliifodinibius halophilus 2W32, complete genome.</title>
        <authorList>
            <person name="Li Y."/>
            <person name="Wu S."/>
        </authorList>
    </citation>
    <scope>NUCLEOTIDE SEQUENCE [LARGE SCALE GENOMIC DNA]</scope>
    <source>
        <strain evidence="5 6">2W32</strain>
    </source>
</reference>
<dbReference type="GO" id="GO:0008239">
    <property type="term" value="F:dipeptidyl-peptidase activity"/>
    <property type="evidence" value="ECO:0007669"/>
    <property type="project" value="InterPro"/>
</dbReference>
<keyword evidence="3" id="KW-0732">Signal</keyword>
<dbReference type="SUPFAM" id="SSF49785">
    <property type="entry name" value="Galactose-binding domain-like"/>
    <property type="match status" value="1"/>
</dbReference>
<dbReference type="InterPro" id="IPR000383">
    <property type="entry name" value="Xaa-Pro-like_dom"/>
</dbReference>
<dbReference type="NCBIfam" id="TIGR00976">
    <property type="entry name" value="CocE_NonD"/>
    <property type="match status" value="1"/>
</dbReference>
<evidence type="ECO:0000313" key="6">
    <source>
        <dbReference type="Proteomes" id="UP000479132"/>
    </source>
</evidence>
<feature type="signal peptide" evidence="3">
    <location>
        <begin position="1"/>
        <end position="26"/>
    </location>
</feature>
<keyword evidence="1 5" id="KW-0378">Hydrolase</keyword>
<feature type="domain" description="Xaa-Pro dipeptidyl-peptidase C-terminal" evidence="4">
    <location>
        <begin position="356"/>
        <end position="617"/>
    </location>
</feature>
<dbReference type="EMBL" id="JAALLS010000007">
    <property type="protein sequence ID" value="NGP88136.1"/>
    <property type="molecule type" value="Genomic_DNA"/>
</dbReference>
<dbReference type="PANTHER" id="PTHR43056">
    <property type="entry name" value="PEPTIDASE S9 PROLYL OLIGOPEPTIDASE"/>
    <property type="match status" value="1"/>
</dbReference>
<evidence type="ECO:0000256" key="2">
    <source>
        <dbReference type="SAM" id="MobiDB-lite"/>
    </source>
</evidence>
<comment type="caution">
    <text evidence="5">The sequence shown here is derived from an EMBL/GenBank/DDBJ whole genome shotgun (WGS) entry which is preliminary data.</text>
</comment>
<keyword evidence="6" id="KW-1185">Reference proteome</keyword>
<feature type="region of interest" description="Disordered" evidence="2">
    <location>
        <begin position="406"/>
        <end position="428"/>
    </location>
</feature>
<protein>
    <submittedName>
        <fullName evidence="5">CocE/NonD family hydrolase</fullName>
    </submittedName>
</protein>
<dbReference type="Gene3D" id="2.60.120.260">
    <property type="entry name" value="Galactose-binding domain-like"/>
    <property type="match status" value="1"/>
</dbReference>
<dbReference type="Pfam" id="PF08530">
    <property type="entry name" value="PepX_C"/>
    <property type="match status" value="1"/>
</dbReference>
<dbReference type="SMART" id="SM00939">
    <property type="entry name" value="PepX_C"/>
    <property type="match status" value="1"/>
</dbReference>
<organism evidence="5 6">
    <name type="scientific">Fodinibius halophilus</name>
    <dbReference type="NCBI Taxonomy" id="1736908"/>
    <lineage>
        <taxon>Bacteria</taxon>
        <taxon>Pseudomonadati</taxon>
        <taxon>Balneolota</taxon>
        <taxon>Balneolia</taxon>
        <taxon>Balneolales</taxon>
        <taxon>Balneolaceae</taxon>
        <taxon>Fodinibius</taxon>
    </lineage>
</organism>
<dbReference type="Gene3D" id="3.40.50.1820">
    <property type="entry name" value="alpha/beta hydrolase"/>
    <property type="match status" value="1"/>
</dbReference>
<dbReference type="InterPro" id="IPR050585">
    <property type="entry name" value="Xaa-Pro_dipeptidyl-ppase/CocE"/>
</dbReference>
<name>A0A6M1SXI7_9BACT</name>
<dbReference type="InterPro" id="IPR013736">
    <property type="entry name" value="Xaa-Pro_dipept_C"/>
</dbReference>
<accession>A0A6M1SXI7</accession>
<dbReference type="Proteomes" id="UP000479132">
    <property type="component" value="Unassembled WGS sequence"/>
</dbReference>
<dbReference type="RefSeq" id="WP_165267553.1">
    <property type="nucleotide sequence ID" value="NZ_JAALLS010000007.1"/>
</dbReference>
<feature type="chain" id="PRO_5027061303" evidence="3">
    <location>
        <begin position="27"/>
        <end position="624"/>
    </location>
</feature>
<dbReference type="Gene3D" id="1.10.3020.10">
    <property type="entry name" value="alpha-amino acid ester hydrolase ( Helical cap domain)"/>
    <property type="match status" value="1"/>
</dbReference>
<gene>
    <name evidence="5" type="ORF">G3569_07205</name>
</gene>
<sequence>MINSPKNIWQGIIIVLLLLATSPAFAQQNNFSSTDYVKSQYDIEMRDGVKLHTVVYAPKDTTQSYPILIKRTPYNCRPYDDKVPEHIISNPYMQKEGFIIVCQDVRGRWMSEGNYTTMTPNQTDKDKIDESSDTYDTVEWLINNVPNNNGKVGQWGISYPGFYTTAGLPNAHPAMAASSPQAPISDFFFDDFHHHGAYFMSYWFVTPLFGIQHDAPTNTAWYHFADLGTNDMYKFYDSITPLKNADKYYSEENFFWQELKNHPNYDEFWQKRNILPHLDDIKHPVMTVGGWFDAEDLYGPLNTYRSIEEKNPDLQNTIVMGPWSHGQWASSNSHQMVGEIYFGKGISDFYQKEIEYPFFMKHLKGADTHELPEAYMFDTGVKEWRQFEDWPPKKVTKRSWYIHGDESLNTQKPGNSNQEYTEYTSDIDNPVPYREEQSLVFIPQDYMTDDQRFAARRPDVITFETEVLKEEITLAGDMLANLYVSTSGTASDWVVKVVDVYPPQTKEGEHTPEGVELDNYHQMVRSEVIRGRFRDSYSDPKPFEPNEVTYIDLPLQDVFHTFKKGHKIQIQIQSTWFPLVDLNPQKYVPNIFKADEKDFQDAIQRVYHTEEYPTNIEVKLLEKE</sequence>
<dbReference type="SUPFAM" id="SSF53474">
    <property type="entry name" value="alpha/beta-Hydrolases"/>
    <property type="match status" value="1"/>
</dbReference>